<dbReference type="Gene3D" id="3.30.565.10">
    <property type="entry name" value="Histidine kinase-like ATPase, C-terminal domain"/>
    <property type="match status" value="1"/>
</dbReference>
<evidence type="ECO:0000256" key="1">
    <source>
        <dbReference type="ARBA" id="ARBA00006082"/>
    </source>
</evidence>
<feature type="compositionally biased region" description="Basic and acidic residues" evidence="5">
    <location>
        <begin position="381"/>
        <end position="392"/>
    </location>
</feature>
<dbReference type="SMART" id="SM00853">
    <property type="entry name" value="MutL_C"/>
    <property type="match status" value="1"/>
</dbReference>
<evidence type="ECO:0000256" key="3">
    <source>
        <dbReference type="ARBA" id="ARBA00023204"/>
    </source>
</evidence>
<dbReference type="GO" id="GO:0030983">
    <property type="term" value="F:mismatched DNA binding"/>
    <property type="evidence" value="ECO:0007669"/>
    <property type="project" value="InterPro"/>
</dbReference>
<dbReference type="NCBIfam" id="TIGR00585">
    <property type="entry name" value="mutl"/>
    <property type="match status" value="1"/>
</dbReference>
<dbReference type="InterPro" id="IPR038973">
    <property type="entry name" value="MutL/Mlh/Pms-like"/>
</dbReference>
<dbReference type="EMBL" id="MKIE01000002">
    <property type="protein sequence ID" value="OHW62857.1"/>
    <property type="molecule type" value="Genomic_DNA"/>
</dbReference>
<proteinExistence type="inferred from homology"/>
<dbReference type="InterPro" id="IPR014721">
    <property type="entry name" value="Ribsml_uS5_D2-typ_fold_subgr"/>
</dbReference>
<evidence type="ECO:0000256" key="5">
    <source>
        <dbReference type="SAM" id="MobiDB-lite"/>
    </source>
</evidence>
<dbReference type="CDD" id="cd16926">
    <property type="entry name" value="HATPase_MutL-MLH-PMS-like"/>
    <property type="match status" value="1"/>
</dbReference>
<sequence>MSKIRVLDDSTINKIAAGEVVERPYSIVKELVENSVDALSTNITVEIKNGGKSYIRVTDNGSGIESGDIRAAFLRHSTSKISQVEDLQNIVTLGFRGEALASIASVSQLEVISKTRDSEIGQRLLLYSGEVKEESEVGAANGTTIIVRNLFYNIPVRKKFLKSDSSESGAISDLIYRLSLSNPSISFKFIKDGALVLKTPGKGSLEKTAYSLLGKEFSDSTIPLEFEKKSFKLSGFISKPAFSRGNRSQQYIFVNGRSVKHLLLSRKVESAYKGVIPSNRYPVLVLFIELDPREIDVNIHPAKTEIRFLAESEILIWVEEAVRKALDSETEILETSLGEVEPPKAVKPRAVKLLEKREETQPSLLDPELFYQAHSEKPEKLLEKPLKAKKSNEAVSESGPAPYRAKPSPKQEQAKLPTLEVKGVVFNTYILCEDRVAGEFLIIDQHAAHERIMYEKLKRELLEGRVDMQETMALEPISLSHSDMEKLSEYRDTLLKLGFDFEEFGQNTVALRGVPLLFGVPDFKDLFLDILDSLEFGVKSGYELKLEKVMKLACTSAVKAGDSMKHIEIEKLIEELGRCENPLTCPHGRPTVIKLTKSEIERKFKRS</sequence>
<dbReference type="HAMAP" id="MF_00149">
    <property type="entry name" value="DNA_mis_repair"/>
    <property type="match status" value="1"/>
</dbReference>
<dbReference type="PROSITE" id="PS00058">
    <property type="entry name" value="DNA_MISMATCH_REPAIR_1"/>
    <property type="match status" value="1"/>
</dbReference>
<dbReference type="SUPFAM" id="SSF54211">
    <property type="entry name" value="Ribosomal protein S5 domain 2-like"/>
    <property type="match status" value="1"/>
</dbReference>
<dbReference type="PANTHER" id="PTHR10073:SF12">
    <property type="entry name" value="DNA MISMATCH REPAIR PROTEIN MLH1"/>
    <property type="match status" value="1"/>
</dbReference>
<dbReference type="InterPro" id="IPR020667">
    <property type="entry name" value="DNA_mismatch_repair_MutL"/>
</dbReference>
<dbReference type="Pfam" id="PF13589">
    <property type="entry name" value="HATPase_c_3"/>
    <property type="match status" value="1"/>
</dbReference>
<dbReference type="InterPro" id="IPR013507">
    <property type="entry name" value="DNA_mismatch_S5_2-like"/>
</dbReference>
<dbReference type="GO" id="GO:0016887">
    <property type="term" value="F:ATP hydrolysis activity"/>
    <property type="evidence" value="ECO:0007669"/>
    <property type="project" value="InterPro"/>
</dbReference>
<organism evidence="8 9">
    <name type="scientific">Andreesenia angusta</name>
    <dbReference type="NCBI Taxonomy" id="39480"/>
    <lineage>
        <taxon>Bacteria</taxon>
        <taxon>Bacillati</taxon>
        <taxon>Bacillota</taxon>
        <taxon>Tissierellia</taxon>
        <taxon>Tissierellales</taxon>
        <taxon>Gottschalkiaceae</taxon>
        <taxon>Andreesenia</taxon>
    </lineage>
</organism>
<keyword evidence="2 4" id="KW-0227">DNA damage</keyword>
<name>A0A1S1V9Q1_9FIRM</name>
<dbReference type="OrthoDB" id="9763467at2"/>
<dbReference type="PANTHER" id="PTHR10073">
    <property type="entry name" value="DNA MISMATCH REPAIR PROTEIN MLH, PMS, MUTL"/>
    <property type="match status" value="1"/>
</dbReference>
<dbReference type="GO" id="GO:0032300">
    <property type="term" value="C:mismatch repair complex"/>
    <property type="evidence" value="ECO:0007669"/>
    <property type="project" value="InterPro"/>
</dbReference>
<dbReference type="SUPFAM" id="SSF55874">
    <property type="entry name" value="ATPase domain of HSP90 chaperone/DNA topoisomerase II/histidine kinase"/>
    <property type="match status" value="1"/>
</dbReference>
<feature type="domain" description="DNA mismatch repair protein S5" evidence="7">
    <location>
        <begin position="209"/>
        <end position="327"/>
    </location>
</feature>
<comment type="similarity">
    <text evidence="1 4">Belongs to the DNA mismatch repair MutL/HexB family.</text>
</comment>
<dbReference type="InterPro" id="IPR002099">
    <property type="entry name" value="MutL/Mlh/PMS"/>
</dbReference>
<dbReference type="FunFam" id="3.30.565.10:FF:000003">
    <property type="entry name" value="DNA mismatch repair endonuclease MutL"/>
    <property type="match status" value="1"/>
</dbReference>
<evidence type="ECO:0000256" key="4">
    <source>
        <dbReference type="HAMAP-Rule" id="MF_00149"/>
    </source>
</evidence>
<dbReference type="GO" id="GO:0140664">
    <property type="term" value="F:ATP-dependent DNA damage sensor activity"/>
    <property type="evidence" value="ECO:0007669"/>
    <property type="project" value="InterPro"/>
</dbReference>
<comment type="caution">
    <text evidence="8">The sequence shown here is derived from an EMBL/GenBank/DDBJ whole genome shotgun (WGS) entry which is preliminary data.</text>
</comment>
<dbReference type="RefSeq" id="WP_071061630.1">
    <property type="nucleotide sequence ID" value="NZ_MKIE01000002.1"/>
</dbReference>
<dbReference type="InterPro" id="IPR037198">
    <property type="entry name" value="MutL_C_sf"/>
</dbReference>
<dbReference type="GO" id="GO:0006298">
    <property type="term" value="P:mismatch repair"/>
    <property type="evidence" value="ECO:0007669"/>
    <property type="project" value="UniProtKB-UniRule"/>
</dbReference>
<dbReference type="CDD" id="cd00782">
    <property type="entry name" value="MutL_Trans"/>
    <property type="match status" value="1"/>
</dbReference>
<keyword evidence="3 4" id="KW-0234">DNA repair</keyword>
<dbReference type="GO" id="GO:0005524">
    <property type="term" value="F:ATP binding"/>
    <property type="evidence" value="ECO:0007669"/>
    <property type="project" value="InterPro"/>
</dbReference>
<dbReference type="SUPFAM" id="SSF118116">
    <property type="entry name" value="DNA mismatch repair protein MutL"/>
    <property type="match status" value="1"/>
</dbReference>
<dbReference type="Pfam" id="PF08676">
    <property type="entry name" value="MutL_C"/>
    <property type="match status" value="1"/>
</dbReference>
<evidence type="ECO:0000313" key="8">
    <source>
        <dbReference type="EMBL" id="OHW62857.1"/>
    </source>
</evidence>
<dbReference type="Pfam" id="PF01119">
    <property type="entry name" value="DNA_mis_repair"/>
    <property type="match status" value="1"/>
</dbReference>
<dbReference type="InterPro" id="IPR042120">
    <property type="entry name" value="MutL_C_dimsub"/>
</dbReference>
<dbReference type="Gene3D" id="3.30.1370.100">
    <property type="entry name" value="MutL, C-terminal domain, regulatory subdomain"/>
    <property type="match status" value="1"/>
</dbReference>
<dbReference type="InterPro" id="IPR042121">
    <property type="entry name" value="MutL_C_regsub"/>
</dbReference>
<evidence type="ECO:0000313" key="9">
    <source>
        <dbReference type="Proteomes" id="UP000180254"/>
    </source>
</evidence>
<dbReference type="Gene3D" id="3.30.1540.20">
    <property type="entry name" value="MutL, C-terminal domain, dimerisation subdomain"/>
    <property type="match status" value="1"/>
</dbReference>
<feature type="region of interest" description="Disordered" evidence="5">
    <location>
        <begin position="381"/>
        <end position="412"/>
    </location>
</feature>
<dbReference type="InterPro" id="IPR036890">
    <property type="entry name" value="HATPase_C_sf"/>
</dbReference>
<comment type="function">
    <text evidence="4">This protein is involved in the repair of mismatches in DNA. It is required for dam-dependent methyl-directed DNA mismatch repair. May act as a 'molecular matchmaker', a protein that promotes the formation of a stable complex between two or more DNA-binding proteins in an ATP-dependent manner without itself being part of a final effector complex.</text>
</comment>
<dbReference type="Gene3D" id="3.30.230.10">
    <property type="match status" value="1"/>
</dbReference>
<dbReference type="SMART" id="SM01340">
    <property type="entry name" value="DNA_mis_repair"/>
    <property type="match status" value="1"/>
</dbReference>
<feature type="domain" description="MutL C-terminal dimerisation" evidence="6">
    <location>
        <begin position="421"/>
        <end position="564"/>
    </location>
</feature>
<dbReference type="STRING" id="39480.EUAN_06410"/>
<dbReference type="InterPro" id="IPR014762">
    <property type="entry name" value="DNA_mismatch_repair_CS"/>
</dbReference>
<evidence type="ECO:0000259" key="7">
    <source>
        <dbReference type="SMART" id="SM01340"/>
    </source>
</evidence>
<dbReference type="Proteomes" id="UP000180254">
    <property type="component" value="Unassembled WGS sequence"/>
</dbReference>
<gene>
    <name evidence="4 8" type="primary">mutL</name>
    <name evidence="8" type="ORF">EUAN_06410</name>
</gene>
<evidence type="ECO:0000259" key="6">
    <source>
        <dbReference type="SMART" id="SM00853"/>
    </source>
</evidence>
<dbReference type="InterPro" id="IPR014790">
    <property type="entry name" value="MutL_C"/>
</dbReference>
<dbReference type="AlphaFoldDB" id="A0A1S1V9Q1"/>
<dbReference type="InterPro" id="IPR020568">
    <property type="entry name" value="Ribosomal_Su5_D2-typ_SF"/>
</dbReference>
<protein>
    <recommendedName>
        <fullName evidence="4">DNA mismatch repair protein MutL</fullName>
    </recommendedName>
</protein>
<keyword evidence="9" id="KW-1185">Reference proteome</keyword>
<evidence type="ECO:0000256" key="2">
    <source>
        <dbReference type="ARBA" id="ARBA00022763"/>
    </source>
</evidence>
<accession>A0A1S1V9Q1</accession>
<reference evidence="8 9" key="1">
    <citation type="submission" date="2016-09" db="EMBL/GenBank/DDBJ databases">
        <title>Genome sequence of Eubacterium angustum.</title>
        <authorList>
            <person name="Poehlein A."/>
            <person name="Daniel R."/>
        </authorList>
    </citation>
    <scope>NUCLEOTIDE SEQUENCE [LARGE SCALE GENOMIC DNA]</scope>
    <source>
        <strain evidence="8 9">DSM 1989</strain>
    </source>
</reference>